<evidence type="ECO:0000313" key="3">
    <source>
        <dbReference type="EMBL" id="CAG9289622.1"/>
    </source>
</evidence>
<evidence type="ECO:0008006" key="4">
    <source>
        <dbReference type="Google" id="ProtNLM"/>
    </source>
</evidence>
<dbReference type="PANTHER" id="PTHR46093:SF3">
    <property type="entry name" value="ACYL-COA-BINDING DOMAIN-CONTAINING PROTEIN 4"/>
    <property type="match status" value="1"/>
</dbReference>
<sequence>MSTAFAGALQAEWNERKPSHRITPKRSGHVAFPSPHSSDVYIFGGYAEESPSNRYVTNDLWRWNSEQQDWESVGTNGESPRARLVAAAAVLAGKSDRSQHFRAYVFGGWDPGTKQDGGDILETIHRLDFGRDQDSGTTNPTWAHLDVVTPGGPTSRHVAVAIPERNQIVLHNHRCHDMVWIFDADRESFVQQTTSGPCPSARGLHSATLSSKHEIVFFGGASQDQTMSNEVFVLDTKSWTWRKLMDNEKKAPSPRASPCLCRWSDDIVLVYGGAESSSLGLTPRSDVWALDLRKETWNCLLPDDQPASTFCPPARNAATLVEMSSSENGKEYLLTGGW</sequence>
<dbReference type="PANTHER" id="PTHR46093">
    <property type="entry name" value="ACYL-COA-BINDING DOMAIN-CONTAINING PROTEIN 5"/>
    <property type="match status" value="1"/>
</dbReference>
<keyword evidence="1" id="KW-0880">Kelch repeat</keyword>
<dbReference type="SUPFAM" id="SSF50965">
    <property type="entry name" value="Galactose oxidase, central domain"/>
    <property type="match status" value="1"/>
</dbReference>
<dbReference type="AlphaFoldDB" id="A0A8J9XAU0"/>
<gene>
    <name evidence="3" type="ORF">PTTT1_LOCUS42224</name>
</gene>
<dbReference type="Gene3D" id="2.120.10.80">
    <property type="entry name" value="Kelch-type beta propeller"/>
    <property type="match status" value="2"/>
</dbReference>
<dbReference type="Proteomes" id="UP000836788">
    <property type="component" value="Chromosome 4"/>
</dbReference>
<dbReference type="InterPro" id="IPR015915">
    <property type="entry name" value="Kelch-typ_b-propeller"/>
</dbReference>
<reference evidence="3" key="1">
    <citation type="submission" date="2022-02" db="EMBL/GenBank/DDBJ databases">
        <authorList>
            <person name="Giguere J D."/>
        </authorList>
    </citation>
    <scope>NUCLEOTIDE SEQUENCE</scope>
    <source>
        <strain evidence="3">CCAP 1055/1</strain>
    </source>
</reference>
<protein>
    <recommendedName>
        <fullName evidence="4">Kelch repeat protein</fullName>
    </recommendedName>
</protein>
<accession>A0A8J9XAU0</accession>
<evidence type="ECO:0000256" key="1">
    <source>
        <dbReference type="ARBA" id="ARBA00022441"/>
    </source>
</evidence>
<dbReference type="EMBL" id="OU594945">
    <property type="protein sequence ID" value="CAG9289622.1"/>
    <property type="molecule type" value="Genomic_DNA"/>
</dbReference>
<name>A0A8J9XAU0_PHATR</name>
<keyword evidence="2" id="KW-0677">Repeat</keyword>
<evidence type="ECO:0000256" key="2">
    <source>
        <dbReference type="ARBA" id="ARBA00022737"/>
    </source>
</evidence>
<dbReference type="Pfam" id="PF24681">
    <property type="entry name" value="Kelch_KLHDC2_KLHL20_DRC7"/>
    <property type="match status" value="1"/>
</dbReference>
<dbReference type="InterPro" id="IPR011043">
    <property type="entry name" value="Gal_Oxase/kelch_b-propeller"/>
</dbReference>
<organism evidence="3">
    <name type="scientific">Phaeodactylum tricornutum</name>
    <name type="common">Diatom</name>
    <dbReference type="NCBI Taxonomy" id="2850"/>
    <lineage>
        <taxon>Eukaryota</taxon>
        <taxon>Sar</taxon>
        <taxon>Stramenopiles</taxon>
        <taxon>Ochrophyta</taxon>
        <taxon>Bacillariophyta</taxon>
        <taxon>Bacillariophyceae</taxon>
        <taxon>Bacillariophycidae</taxon>
        <taxon>Naviculales</taxon>
        <taxon>Phaeodactylaceae</taxon>
        <taxon>Phaeodactylum</taxon>
    </lineage>
</organism>
<proteinExistence type="predicted"/>